<keyword evidence="1" id="KW-0812">Transmembrane</keyword>
<feature type="transmembrane region" description="Helical" evidence="1">
    <location>
        <begin position="60"/>
        <end position="81"/>
    </location>
</feature>
<feature type="transmembrane region" description="Helical" evidence="1">
    <location>
        <begin position="203"/>
        <end position="224"/>
    </location>
</feature>
<evidence type="ECO:0000256" key="1">
    <source>
        <dbReference type="SAM" id="Phobius"/>
    </source>
</evidence>
<protein>
    <recommendedName>
        <fullName evidence="3">EamA domain-containing protein</fullName>
    </recommendedName>
</protein>
<name>A0A381UF05_9ZZZZ</name>
<keyword evidence="1" id="KW-1133">Transmembrane helix</keyword>
<evidence type="ECO:0000313" key="2">
    <source>
        <dbReference type="EMBL" id="SVA26321.1"/>
    </source>
</evidence>
<dbReference type="EMBL" id="UINC01006238">
    <property type="protein sequence ID" value="SVA26321.1"/>
    <property type="molecule type" value="Genomic_DNA"/>
</dbReference>
<feature type="transmembrane region" description="Helical" evidence="1">
    <location>
        <begin position="145"/>
        <end position="165"/>
    </location>
</feature>
<organism evidence="2">
    <name type="scientific">marine metagenome</name>
    <dbReference type="NCBI Taxonomy" id="408172"/>
    <lineage>
        <taxon>unclassified sequences</taxon>
        <taxon>metagenomes</taxon>
        <taxon>ecological metagenomes</taxon>
    </lineage>
</organism>
<keyword evidence="1" id="KW-0472">Membrane</keyword>
<gene>
    <name evidence="2" type="ORF">METZ01_LOCUS79175</name>
</gene>
<feature type="transmembrane region" description="Helical" evidence="1">
    <location>
        <begin position="114"/>
        <end position="133"/>
    </location>
</feature>
<proteinExistence type="predicted"/>
<feature type="transmembrane region" description="Helical" evidence="1">
    <location>
        <begin position="171"/>
        <end position="191"/>
    </location>
</feature>
<feature type="transmembrane region" description="Helical" evidence="1">
    <location>
        <begin position="6"/>
        <end position="24"/>
    </location>
</feature>
<dbReference type="InterPro" id="IPR037185">
    <property type="entry name" value="EmrE-like"/>
</dbReference>
<feature type="non-terminal residue" evidence="2">
    <location>
        <position position="1"/>
    </location>
</feature>
<dbReference type="SUPFAM" id="SSF103481">
    <property type="entry name" value="Multidrug resistance efflux transporter EmrE"/>
    <property type="match status" value="1"/>
</dbReference>
<reference evidence="2" key="1">
    <citation type="submission" date="2018-05" db="EMBL/GenBank/DDBJ databases">
        <authorList>
            <person name="Lanie J.A."/>
            <person name="Ng W.-L."/>
            <person name="Kazmierczak K.M."/>
            <person name="Andrzejewski T.M."/>
            <person name="Davidsen T.M."/>
            <person name="Wayne K.J."/>
            <person name="Tettelin H."/>
            <person name="Glass J.I."/>
            <person name="Rusch D."/>
            <person name="Podicherti R."/>
            <person name="Tsui H.-C.T."/>
            <person name="Winkler M.E."/>
        </authorList>
    </citation>
    <scope>NUCLEOTIDE SEQUENCE</scope>
</reference>
<sequence>VSVIYAVLSTFSIALSDFFASGVTKRHRASEVTSTVLLAGIFVMAVVAVFWSGNPTASDLAHGALAGAANGVGILLLFVAYSRGSLRTAAPTAAVVMSSVPVLWDLLVSGASPSTVTSIGLSLGLVAIALSSYERGDSGNGPTGLFVAGLAGVVFGILFILLSYIGDDAGGSPLLLQRVVAFLIAISVARATGPRIFPSERSAFITSFGAGIFAIAAVVLFVLALRGGSLAVVSVVASQYAAVAVLLGVAIRGQRMWWWQALGLGGSSLAVALIAIG</sequence>
<evidence type="ECO:0008006" key="3">
    <source>
        <dbReference type="Google" id="ProtNLM"/>
    </source>
</evidence>
<feature type="transmembrane region" description="Helical" evidence="1">
    <location>
        <begin position="36"/>
        <end position="54"/>
    </location>
</feature>
<dbReference type="AlphaFoldDB" id="A0A381UF05"/>
<accession>A0A381UF05</accession>
<feature type="transmembrane region" description="Helical" evidence="1">
    <location>
        <begin position="257"/>
        <end position="276"/>
    </location>
</feature>
<feature type="transmembrane region" description="Helical" evidence="1">
    <location>
        <begin position="230"/>
        <end position="250"/>
    </location>
</feature>